<dbReference type="HOGENOM" id="CLU_010686_0_1_3"/>
<evidence type="ECO:0000313" key="5">
    <source>
        <dbReference type="Proteomes" id="UP000010388"/>
    </source>
</evidence>
<evidence type="ECO:0000313" key="4">
    <source>
        <dbReference type="EMBL" id="AFY28494.1"/>
    </source>
</evidence>
<proteinExistence type="predicted"/>
<dbReference type="Pfam" id="PF00239">
    <property type="entry name" value="Resolvase"/>
    <property type="match status" value="1"/>
</dbReference>
<dbReference type="PROSITE" id="PS51736">
    <property type="entry name" value="RECOMBINASES_3"/>
    <property type="match status" value="1"/>
</dbReference>
<dbReference type="EMBL" id="CP003495">
    <property type="protein sequence ID" value="AFY28494.1"/>
    <property type="molecule type" value="Genomic_DNA"/>
</dbReference>
<name>K9P7F1_CYAGP</name>
<dbReference type="Gene3D" id="3.40.50.1390">
    <property type="entry name" value="Resolvase, N-terminal catalytic domain"/>
    <property type="match status" value="1"/>
</dbReference>
<sequence>MVQPVEWIAYHRVSTDRQGQSGLGLEAQRAKVNQLAAERRAVVVAEFVEVESGRKADRPQLAAALKEARKRSAAVVVAKLDRLARDAEFVLRLSREAEANGLAGFVFADLPDVDGTTSAGRLILSVMASVAEFEARRISERTKEALKAAKARGVKLGGVNSGTITSNQAARDRAQGSAERLRGVLRPLVDSGLSLRAIAEALEGAGVVTKQGNRLSPTQVKRLVKRLG</sequence>
<dbReference type="KEGG" id="cgc:Cyagr_1318"/>
<dbReference type="SMART" id="SM00857">
    <property type="entry name" value="Resolvase"/>
    <property type="match status" value="1"/>
</dbReference>
<feature type="domain" description="Resolvase/invertase-type recombinase catalytic" evidence="3">
    <location>
        <begin position="6"/>
        <end position="153"/>
    </location>
</feature>
<dbReference type="CDD" id="cd03768">
    <property type="entry name" value="SR_ResInv"/>
    <property type="match status" value="1"/>
</dbReference>
<dbReference type="PANTHER" id="PTHR30461:SF2">
    <property type="entry name" value="SERINE RECOMBINASE PINE-RELATED"/>
    <property type="match status" value="1"/>
</dbReference>
<organism evidence="4 5">
    <name type="scientific">Cyanobium gracile (strain ATCC 27147 / PCC 6307)</name>
    <dbReference type="NCBI Taxonomy" id="292564"/>
    <lineage>
        <taxon>Bacteria</taxon>
        <taxon>Bacillati</taxon>
        <taxon>Cyanobacteriota</taxon>
        <taxon>Cyanophyceae</taxon>
        <taxon>Synechococcales</taxon>
        <taxon>Prochlorococcaceae</taxon>
        <taxon>Cyanobium</taxon>
    </lineage>
</organism>
<dbReference type="InterPro" id="IPR006119">
    <property type="entry name" value="Resolv_N"/>
</dbReference>
<protein>
    <submittedName>
        <fullName evidence="4">Site-specific recombinase, DNA invertase Pin</fullName>
    </submittedName>
</protein>
<dbReference type="PATRIC" id="fig|292564.3.peg.1258"/>
<dbReference type="GO" id="GO:0000150">
    <property type="term" value="F:DNA strand exchange activity"/>
    <property type="evidence" value="ECO:0007669"/>
    <property type="project" value="InterPro"/>
</dbReference>
<evidence type="ECO:0000259" key="3">
    <source>
        <dbReference type="PROSITE" id="PS51736"/>
    </source>
</evidence>
<dbReference type="InterPro" id="IPR036162">
    <property type="entry name" value="Resolvase-like_N_sf"/>
</dbReference>
<dbReference type="PANTHER" id="PTHR30461">
    <property type="entry name" value="DNA-INVERTASE FROM LAMBDOID PROPHAGE"/>
    <property type="match status" value="1"/>
</dbReference>
<reference evidence="5" key="1">
    <citation type="journal article" date="2013" name="Proc. Natl. Acad. Sci. U.S.A.">
        <title>Improving the coverage of the cyanobacterial phylum using diversity-driven genome sequencing.</title>
        <authorList>
            <person name="Shih P.M."/>
            <person name="Wu D."/>
            <person name="Latifi A."/>
            <person name="Axen S.D."/>
            <person name="Fewer D.P."/>
            <person name="Talla E."/>
            <person name="Calteau A."/>
            <person name="Cai F."/>
            <person name="Tandeau de Marsac N."/>
            <person name="Rippka R."/>
            <person name="Herdman M."/>
            <person name="Sivonen K."/>
            <person name="Coursin T."/>
            <person name="Laurent T."/>
            <person name="Goodwin L."/>
            <person name="Nolan M."/>
            <person name="Davenport K.W."/>
            <person name="Han C.S."/>
            <person name="Rubin E.M."/>
            <person name="Eisen J.A."/>
            <person name="Woyke T."/>
            <person name="Gugger M."/>
            <person name="Kerfeld C.A."/>
        </authorList>
    </citation>
    <scope>NUCLEOTIDE SEQUENCE [LARGE SCALE GENOMIC DNA]</scope>
    <source>
        <strain evidence="5">ATCC 27147 / PCC 6307</strain>
    </source>
</reference>
<evidence type="ECO:0000256" key="2">
    <source>
        <dbReference type="ARBA" id="ARBA00023172"/>
    </source>
</evidence>
<dbReference type="STRING" id="292564.Cyagr_1318"/>
<dbReference type="eggNOG" id="COG1961">
    <property type="taxonomic scope" value="Bacteria"/>
</dbReference>
<gene>
    <name evidence="4" type="ordered locus">Cyagr_1318</name>
</gene>
<dbReference type="InterPro" id="IPR050639">
    <property type="entry name" value="SSR_resolvase"/>
</dbReference>
<evidence type="ECO:0000256" key="1">
    <source>
        <dbReference type="ARBA" id="ARBA00023125"/>
    </source>
</evidence>
<dbReference type="SUPFAM" id="SSF53041">
    <property type="entry name" value="Resolvase-like"/>
    <property type="match status" value="1"/>
</dbReference>
<dbReference type="Proteomes" id="UP000010388">
    <property type="component" value="Chromosome"/>
</dbReference>
<accession>K9P7F1</accession>
<keyword evidence="1" id="KW-0238">DNA-binding</keyword>
<keyword evidence="2" id="KW-0233">DNA recombination</keyword>
<dbReference type="AlphaFoldDB" id="K9P7F1"/>
<dbReference type="GO" id="GO:0003677">
    <property type="term" value="F:DNA binding"/>
    <property type="evidence" value="ECO:0007669"/>
    <property type="project" value="UniProtKB-KW"/>
</dbReference>